<dbReference type="CDD" id="cd00099">
    <property type="entry name" value="IgV"/>
    <property type="match status" value="1"/>
</dbReference>
<name>W5N7C2_LEPOC</name>
<sequence length="207" mass="23650">AVDQSPNVMIEEGHNVTLNCSQKGTSYNGMYWYRQLPGQHLELIVHYYVQLKTMGPEFEGRFLSERKDSSLYLTVQELKSADSAVYFCAKYPALFVCYLFYKSLIFVSTGNCQKISVSQTPSIAWNKTGESAEIRCEHQRGADYSTMYWFRQLPGEKIQLIVYSFVGGDPDFGKFSKEKYDVKKTEAQKGSFTVKNLEPGDTATYFC</sequence>
<dbReference type="Ensembl" id="ENSLOCT00000016561.1">
    <property type="protein sequence ID" value="ENSLOCP00000016531.1"/>
    <property type="gene ID" value="ENSLOCG00000013404.1"/>
</dbReference>
<dbReference type="AlphaFoldDB" id="W5N7C2"/>
<dbReference type="InterPro" id="IPR036179">
    <property type="entry name" value="Ig-like_dom_sf"/>
</dbReference>
<dbReference type="Proteomes" id="UP000018468">
    <property type="component" value="Linkage group LG7"/>
</dbReference>
<evidence type="ECO:0000313" key="5">
    <source>
        <dbReference type="Proteomes" id="UP000018468"/>
    </source>
</evidence>
<keyword evidence="1" id="KW-0732">Signal</keyword>
<reference evidence="4" key="2">
    <citation type="submission" date="2025-08" db="UniProtKB">
        <authorList>
            <consortium name="Ensembl"/>
        </authorList>
    </citation>
    <scope>IDENTIFICATION</scope>
</reference>
<evidence type="ECO:0000259" key="3">
    <source>
        <dbReference type="PROSITE" id="PS50835"/>
    </source>
</evidence>
<evidence type="ECO:0000256" key="2">
    <source>
        <dbReference type="ARBA" id="ARBA00022859"/>
    </source>
</evidence>
<dbReference type="EMBL" id="AHAT01031848">
    <property type="status" value="NOT_ANNOTATED_CDS"/>
    <property type="molecule type" value="Genomic_DNA"/>
</dbReference>
<dbReference type="GO" id="GO:0002376">
    <property type="term" value="P:immune system process"/>
    <property type="evidence" value="ECO:0007669"/>
    <property type="project" value="UniProtKB-KW"/>
</dbReference>
<reference evidence="5" key="1">
    <citation type="submission" date="2011-12" db="EMBL/GenBank/DDBJ databases">
        <title>The Draft Genome of Lepisosteus oculatus.</title>
        <authorList>
            <consortium name="The Broad Institute Genome Assembly &amp; Analysis Group"/>
            <consortium name="Computational R&amp;D Group"/>
            <consortium name="and Sequencing Platform"/>
            <person name="Di Palma F."/>
            <person name="Alfoldi J."/>
            <person name="Johnson J."/>
            <person name="Berlin A."/>
            <person name="Gnerre S."/>
            <person name="Jaffe D."/>
            <person name="MacCallum I."/>
            <person name="Young S."/>
            <person name="Walker B.J."/>
            <person name="Lander E.S."/>
            <person name="Lindblad-Toh K."/>
        </authorList>
    </citation>
    <scope>NUCLEOTIDE SEQUENCE [LARGE SCALE GENOMIC DNA]</scope>
</reference>
<reference evidence="4" key="3">
    <citation type="submission" date="2025-09" db="UniProtKB">
        <authorList>
            <consortium name="Ensembl"/>
        </authorList>
    </citation>
    <scope>IDENTIFICATION</scope>
</reference>
<proteinExistence type="predicted"/>
<keyword evidence="5" id="KW-1185">Reference proteome</keyword>
<dbReference type="SMART" id="SM00409">
    <property type="entry name" value="IG"/>
    <property type="match status" value="1"/>
</dbReference>
<dbReference type="HOGENOM" id="CLU_077975_1_1_1"/>
<dbReference type="Gene3D" id="2.60.40.10">
    <property type="entry name" value="Immunoglobulins"/>
    <property type="match status" value="2"/>
</dbReference>
<dbReference type="SMART" id="SM00406">
    <property type="entry name" value="IGv"/>
    <property type="match status" value="2"/>
</dbReference>
<dbReference type="PROSITE" id="PS50835">
    <property type="entry name" value="IG_LIKE"/>
    <property type="match status" value="2"/>
</dbReference>
<dbReference type="Bgee" id="ENSLOCG00000013404">
    <property type="expression patterns" value="Expressed in pharyngeal gill and 5 other cell types or tissues"/>
</dbReference>
<dbReference type="InterPro" id="IPR013106">
    <property type="entry name" value="Ig_V-set"/>
</dbReference>
<organism evidence="4 5">
    <name type="scientific">Lepisosteus oculatus</name>
    <name type="common">Spotted gar</name>
    <dbReference type="NCBI Taxonomy" id="7918"/>
    <lineage>
        <taxon>Eukaryota</taxon>
        <taxon>Metazoa</taxon>
        <taxon>Chordata</taxon>
        <taxon>Craniata</taxon>
        <taxon>Vertebrata</taxon>
        <taxon>Euteleostomi</taxon>
        <taxon>Actinopterygii</taxon>
        <taxon>Neopterygii</taxon>
        <taxon>Holostei</taxon>
        <taxon>Semionotiformes</taxon>
        <taxon>Lepisosteidae</taxon>
        <taxon>Lepisosteus</taxon>
    </lineage>
</organism>
<dbReference type="InterPro" id="IPR050413">
    <property type="entry name" value="TCR_beta_variable"/>
</dbReference>
<dbReference type="InterPro" id="IPR003599">
    <property type="entry name" value="Ig_sub"/>
</dbReference>
<dbReference type="PANTHER" id="PTHR23268:SF102">
    <property type="entry name" value="IMMUNOGLOBULIN V-SET DOMAIN-CONTAINING PROTEIN"/>
    <property type="match status" value="1"/>
</dbReference>
<dbReference type="InterPro" id="IPR007110">
    <property type="entry name" value="Ig-like_dom"/>
</dbReference>
<dbReference type="InterPro" id="IPR013783">
    <property type="entry name" value="Ig-like_fold"/>
</dbReference>
<dbReference type="SUPFAM" id="SSF48726">
    <property type="entry name" value="Immunoglobulin"/>
    <property type="match status" value="2"/>
</dbReference>
<protein>
    <recommendedName>
        <fullName evidence="3">Ig-like domain-containing protein</fullName>
    </recommendedName>
</protein>
<dbReference type="GeneTree" id="ENSGT00940000170134"/>
<feature type="domain" description="Ig-like" evidence="3">
    <location>
        <begin position="115"/>
        <end position="207"/>
    </location>
</feature>
<evidence type="ECO:0000313" key="4">
    <source>
        <dbReference type="Ensembl" id="ENSLOCP00000016531.1"/>
    </source>
</evidence>
<feature type="domain" description="Ig-like" evidence="3">
    <location>
        <begin position="1"/>
        <end position="88"/>
    </location>
</feature>
<keyword evidence="2" id="KW-0391">Immunity</keyword>
<accession>W5N7C2</accession>
<dbReference type="Pfam" id="PF07686">
    <property type="entry name" value="V-set"/>
    <property type="match status" value="2"/>
</dbReference>
<dbReference type="PANTHER" id="PTHR23268">
    <property type="entry name" value="T-CELL RECEPTOR BETA CHAIN"/>
    <property type="match status" value="1"/>
</dbReference>
<evidence type="ECO:0000256" key="1">
    <source>
        <dbReference type="ARBA" id="ARBA00022729"/>
    </source>
</evidence>